<dbReference type="GO" id="GO:0004851">
    <property type="term" value="F:uroporphyrin-III C-methyltransferase activity"/>
    <property type="evidence" value="ECO:0007669"/>
    <property type="project" value="UniProtKB-EC"/>
</dbReference>
<dbReference type="EMBL" id="JAVRIC010000014">
    <property type="protein sequence ID" value="MDT0497813.1"/>
    <property type="molecule type" value="Genomic_DNA"/>
</dbReference>
<dbReference type="EC" id="2.1.1.107" evidence="4"/>
<keyword evidence="2" id="KW-1133">Transmembrane helix</keyword>
<organism evidence="4 5">
    <name type="scientific">Banduia mediterranea</name>
    <dbReference type="NCBI Taxonomy" id="3075609"/>
    <lineage>
        <taxon>Bacteria</taxon>
        <taxon>Pseudomonadati</taxon>
        <taxon>Pseudomonadota</taxon>
        <taxon>Gammaproteobacteria</taxon>
        <taxon>Nevskiales</taxon>
        <taxon>Algiphilaceae</taxon>
        <taxon>Banduia</taxon>
    </lineage>
</organism>
<evidence type="ECO:0000256" key="2">
    <source>
        <dbReference type="SAM" id="Phobius"/>
    </source>
</evidence>
<keyword evidence="4" id="KW-0489">Methyltransferase</keyword>
<protein>
    <submittedName>
        <fullName evidence="4">Uroporphyrinogen-III C-methyltransferase</fullName>
        <ecNumber evidence="4">2.1.1.107</ecNumber>
    </submittedName>
</protein>
<dbReference type="RefSeq" id="WP_311365206.1">
    <property type="nucleotide sequence ID" value="NZ_JAVRIC010000014.1"/>
</dbReference>
<keyword evidence="5" id="KW-1185">Reference proteome</keyword>
<dbReference type="PANTHER" id="PTHR38043">
    <property type="entry name" value="PROTEIN HEMX"/>
    <property type="match status" value="1"/>
</dbReference>
<feature type="region of interest" description="Disordered" evidence="1">
    <location>
        <begin position="261"/>
        <end position="298"/>
    </location>
</feature>
<dbReference type="Pfam" id="PF02602">
    <property type="entry name" value="HEM4"/>
    <property type="match status" value="1"/>
</dbReference>
<dbReference type="InterPro" id="IPR007470">
    <property type="entry name" value="HemX"/>
</dbReference>
<dbReference type="PANTHER" id="PTHR38043:SF1">
    <property type="entry name" value="PROTEIN HEMX"/>
    <property type="match status" value="1"/>
</dbReference>
<dbReference type="CDD" id="cd06578">
    <property type="entry name" value="HemD"/>
    <property type="match status" value="1"/>
</dbReference>
<dbReference type="SUPFAM" id="SSF69618">
    <property type="entry name" value="HemD-like"/>
    <property type="match status" value="1"/>
</dbReference>
<evidence type="ECO:0000313" key="5">
    <source>
        <dbReference type="Proteomes" id="UP001254608"/>
    </source>
</evidence>
<dbReference type="Pfam" id="PF04375">
    <property type="entry name" value="HemX"/>
    <property type="match status" value="1"/>
</dbReference>
<keyword evidence="2" id="KW-0812">Transmembrane</keyword>
<dbReference type="GO" id="GO:0032259">
    <property type="term" value="P:methylation"/>
    <property type="evidence" value="ECO:0007669"/>
    <property type="project" value="UniProtKB-KW"/>
</dbReference>
<keyword evidence="4" id="KW-0808">Transferase</keyword>
<gene>
    <name evidence="4" type="ORF">RM530_10630</name>
</gene>
<dbReference type="Gene3D" id="3.40.50.10090">
    <property type="match status" value="2"/>
</dbReference>
<accession>A0ABU2WIX0</accession>
<keyword evidence="2" id="KW-0472">Membrane</keyword>
<dbReference type="Proteomes" id="UP001254608">
    <property type="component" value="Unassembled WGS sequence"/>
</dbReference>
<evidence type="ECO:0000259" key="3">
    <source>
        <dbReference type="Pfam" id="PF02602"/>
    </source>
</evidence>
<name>A0ABU2WIX0_9GAMM</name>
<proteinExistence type="predicted"/>
<dbReference type="InterPro" id="IPR003754">
    <property type="entry name" value="4pyrrol_synth_uPrphyn_synth"/>
</dbReference>
<sequence length="644" mass="69156">MNEPIDGKATEPADTSLLGRRILVTRPAAQAEALCAEIERRGGTALRLPLLSVEAVGDTALQRLAANTEADWWIFTSSNAVRFAAQAEGLAWPAQIAAVGAATAHALESAGHPVQAVPSHSYSSAALLELPPMQAVSGSRVVIVTGEEGLPTLADSLRARGAKVEVVPVYRRVRVPYGEAEIAAAIERSDLLILTSGDALQHLLESIQNDAVRARLLRLPVVVPSVRVLELATAAGFEREPILPNSMSDAALVQALERWGAPTEPAPQSPMTEPNPIPEKPITSPPPPASQSRAPAPAAPAGRRGVLGFFVGLAWLVLLLLTAVVAYGGWMAWQFREQALDALDAQQTLLSRTSRDATGAGAELRQLETRQGDLGQTQRKFGSELETMRQRFDDSEKMLAEISESVRGGRTDLQLVAVEQLLFIANERLQLARDVPGAARALDLADRRLAVLADPRLFKVREAIAAEKRALASLPAADRASAALALSSLIVQVPNLPLARSRPDNYQVGSPADVGTAQDMPWWRVAWHRMGLALSTVFTLRRSDAPIEPLLAPEQRELVQTILLLKLEATRAALLGGNTGQFRESLTSAIDWLRARYALSDPAVASAVDELQAQQQLELEPPLPDLTSSLTALRGVMEAPSPRQ</sequence>
<evidence type="ECO:0000313" key="4">
    <source>
        <dbReference type="EMBL" id="MDT0497813.1"/>
    </source>
</evidence>
<feature type="domain" description="Tetrapyrrole biosynthesis uroporphyrinogen III synthase" evidence="3">
    <location>
        <begin position="34"/>
        <end position="239"/>
    </location>
</feature>
<reference evidence="4 5" key="1">
    <citation type="submission" date="2023-09" db="EMBL/GenBank/DDBJ databases">
        <authorList>
            <person name="Rey-Velasco X."/>
        </authorList>
    </citation>
    <scope>NUCLEOTIDE SEQUENCE [LARGE SCALE GENOMIC DNA]</scope>
    <source>
        <strain evidence="4 5">W345</strain>
    </source>
</reference>
<dbReference type="InterPro" id="IPR036108">
    <property type="entry name" value="4pyrrol_syn_uPrphyn_synt_sf"/>
</dbReference>
<comment type="caution">
    <text evidence="4">The sequence shown here is derived from an EMBL/GenBank/DDBJ whole genome shotgun (WGS) entry which is preliminary data.</text>
</comment>
<feature type="compositionally biased region" description="Pro residues" evidence="1">
    <location>
        <begin position="264"/>
        <end position="289"/>
    </location>
</feature>
<feature type="transmembrane region" description="Helical" evidence="2">
    <location>
        <begin position="306"/>
        <end position="330"/>
    </location>
</feature>
<evidence type="ECO:0000256" key="1">
    <source>
        <dbReference type="SAM" id="MobiDB-lite"/>
    </source>
</evidence>